<dbReference type="EMBL" id="JAYMYQ010000001">
    <property type="protein sequence ID" value="KAK7362276.1"/>
    <property type="molecule type" value="Genomic_DNA"/>
</dbReference>
<comment type="caution">
    <text evidence="2">The sequence shown here is derived from an EMBL/GenBank/DDBJ whole genome shotgun (WGS) entry which is preliminary data.</text>
</comment>
<dbReference type="SUPFAM" id="SSF56219">
    <property type="entry name" value="DNase I-like"/>
    <property type="match status" value="1"/>
</dbReference>
<dbReference type="Proteomes" id="UP001367508">
    <property type="component" value="Unassembled WGS sequence"/>
</dbReference>
<keyword evidence="1" id="KW-0472">Membrane</keyword>
<feature type="transmembrane region" description="Helical" evidence="1">
    <location>
        <begin position="413"/>
        <end position="431"/>
    </location>
</feature>
<evidence type="ECO:0000313" key="3">
    <source>
        <dbReference type="Proteomes" id="UP001367508"/>
    </source>
</evidence>
<keyword evidence="3" id="KW-1185">Reference proteome</keyword>
<evidence type="ECO:0000256" key="1">
    <source>
        <dbReference type="SAM" id="Phobius"/>
    </source>
</evidence>
<name>A0AAN9MYG8_CANGL</name>
<organism evidence="2 3">
    <name type="scientific">Canavalia gladiata</name>
    <name type="common">Sword bean</name>
    <name type="synonym">Dolichos gladiatus</name>
    <dbReference type="NCBI Taxonomy" id="3824"/>
    <lineage>
        <taxon>Eukaryota</taxon>
        <taxon>Viridiplantae</taxon>
        <taxon>Streptophyta</taxon>
        <taxon>Embryophyta</taxon>
        <taxon>Tracheophyta</taxon>
        <taxon>Spermatophyta</taxon>
        <taxon>Magnoliopsida</taxon>
        <taxon>eudicotyledons</taxon>
        <taxon>Gunneridae</taxon>
        <taxon>Pentapetalae</taxon>
        <taxon>rosids</taxon>
        <taxon>fabids</taxon>
        <taxon>Fabales</taxon>
        <taxon>Fabaceae</taxon>
        <taxon>Papilionoideae</taxon>
        <taxon>50 kb inversion clade</taxon>
        <taxon>NPAAA clade</taxon>
        <taxon>indigoferoid/millettioid clade</taxon>
        <taxon>Phaseoleae</taxon>
        <taxon>Canavalia</taxon>
    </lineage>
</organism>
<protein>
    <submittedName>
        <fullName evidence="2">Uncharacterized protein</fullName>
    </submittedName>
</protein>
<evidence type="ECO:0000313" key="2">
    <source>
        <dbReference type="EMBL" id="KAK7362276.1"/>
    </source>
</evidence>
<keyword evidence="1" id="KW-1133">Transmembrane helix</keyword>
<sequence>MSSLPTSISFPSLDFTWSATLEDCHNWKGCFVGVLRCPKDLSDPCDKLVGEGLFSVSLITLGGSEVVLKAHDGEDLSALVWDLPGVFSHWFLDLHPWKPEGIPSDRLVWLPPCVAVRVYSLSGPMGTFVDINGLKLPIRIVEESFFDVRKQLTELTLTLTMLQPPLFLILQLIPCNRTATIACNVRKETVRLLRCWKSGGLLLIWDQTRFSLSSQFFGPSFLGVVLQGSELKPWAKQSLGGRFWCMAGDFNAVCDLKERGGLSMMTSSLSMDQFNSYLEEWKLEGLPTLGCRFTWMNVGGTSMSKLDRSFPSGVDGNTQDWVLDSLSFSIHGKMSLLFIVRLKVPEDSDEEKDLEISHLQGRVYQNFDYHIVVRSHTLAARFSAVARQFMKVGPLLILLFPFLKIFVNGLPAWIIHLAGCILFLLCPSRFTSNPVNTLARRLLSATVEGT</sequence>
<reference evidence="2 3" key="1">
    <citation type="submission" date="2024-01" db="EMBL/GenBank/DDBJ databases">
        <title>The genomes of 5 underutilized Papilionoideae crops provide insights into root nodulation and disease resistanc.</title>
        <authorList>
            <person name="Jiang F."/>
        </authorList>
    </citation>
    <scope>NUCLEOTIDE SEQUENCE [LARGE SCALE GENOMIC DNA]</scope>
    <source>
        <strain evidence="2">LVBAO_FW01</strain>
        <tissue evidence="2">Leaves</tissue>
    </source>
</reference>
<keyword evidence="1" id="KW-0812">Transmembrane</keyword>
<dbReference type="AlphaFoldDB" id="A0AAN9MYG8"/>
<proteinExistence type="predicted"/>
<dbReference type="InterPro" id="IPR036691">
    <property type="entry name" value="Endo/exonu/phosph_ase_sf"/>
</dbReference>
<gene>
    <name evidence="2" type="ORF">VNO77_04386</name>
</gene>
<accession>A0AAN9MYG8</accession>